<reference evidence="2 3" key="1">
    <citation type="submission" date="2024-07" db="EMBL/GenBank/DDBJ databases">
        <title>Uliginosibacterium flavum JJ3220;KACC:17644.</title>
        <authorList>
            <person name="Kim M.K."/>
        </authorList>
    </citation>
    <scope>NUCLEOTIDE SEQUENCE [LARGE SCALE GENOMIC DNA]</scope>
    <source>
        <strain evidence="2 3">KACC:17644</strain>
    </source>
</reference>
<comment type="caution">
    <text evidence="2">The sequence shown here is derived from an EMBL/GenBank/DDBJ whole genome shotgun (WGS) entry which is preliminary data.</text>
</comment>
<dbReference type="Proteomes" id="UP001549691">
    <property type="component" value="Unassembled WGS sequence"/>
</dbReference>
<dbReference type="RefSeq" id="WP_354600367.1">
    <property type="nucleotide sequence ID" value="NZ_JBEWZI010000005.1"/>
</dbReference>
<name>A0ABV2TIJ1_9RHOO</name>
<dbReference type="Gene3D" id="1.10.246.40">
    <property type="entry name" value="Tn5 transposase, domain 1"/>
    <property type="match status" value="1"/>
</dbReference>
<accession>A0ABV2TIJ1</accession>
<organism evidence="2 3">
    <name type="scientific">Uliginosibacterium flavum</name>
    <dbReference type="NCBI Taxonomy" id="1396831"/>
    <lineage>
        <taxon>Bacteria</taxon>
        <taxon>Pseudomonadati</taxon>
        <taxon>Pseudomonadota</taxon>
        <taxon>Betaproteobacteria</taxon>
        <taxon>Rhodocyclales</taxon>
        <taxon>Zoogloeaceae</taxon>
        <taxon>Uliginosibacterium</taxon>
    </lineage>
</organism>
<evidence type="ECO:0000259" key="1">
    <source>
        <dbReference type="Pfam" id="PF14706"/>
    </source>
</evidence>
<feature type="non-terminal residue" evidence="2">
    <location>
        <position position="22"/>
    </location>
</feature>
<dbReference type="InterPro" id="IPR038215">
    <property type="entry name" value="TN5-like_N_sf"/>
</dbReference>
<keyword evidence="2" id="KW-0238">DNA-binding</keyword>
<evidence type="ECO:0000313" key="3">
    <source>
        <dbReference type="Proteomes" id="UP001549691"/>
    </source>
</evidence>
<dbReference type="EMBL" id="JBEWZI010000005">
    <property type="protein sequence ID" value="MET7013724.1"/>
    <property type="molecule type" value="Genomic_DNA"/>
</dbReference>
<feature type="domain" description="Transposase Tn5-like N-terminal" evidence="1">
    <location>
        <begin position="2"/>
        <end position="22"/>
    </location>
</feature>
<dbReference type="GO" id="GO:0003677">
    <property type="term" value="F:DNA binding"/>
    <property type="evidence" value="ECO:0007669"/>
    <property type="project" value="UniProtKB-KW"/>
</dbReference>
<evidence type="ECO:0000313" key="2">
    <source>
        <dbReference type="EMBL" id="MET7013724.1"/>
    </source>
</evidence>
<sequence length="22" mass="2506">MDEFGKAQTGDKRLTKRLVKLA</sequence>
<keyword evidence="3" id="KW-1185">Reference proteome</keyword>
<protein>
    <submittedName>
        <fullName evidence="2">Transposase DNA-binding-containing protein</fullName>
    </submittedName>
</protein>
<dbReference type="InterPro" id="IPR014735">
    <property type="entry name" value="Transposase_Tn5-like_N"/>
</dbReference>
<gene>
    <name evidence="2" type="ORF">ABXR19_05955</name>
</gene>
<dbReference type="Pfam" id="PF14706">
    <property type="entry name" value="Tnp_DNA_bind"/>
    <property type="match status" value="1"/>
</dbReference>
<proteinExistence type="predicted"/>